<dbReference type="Pfam" id="PF07093">
    <property type="entry name" value="SGT1"/>
    <property type="match status" value="1"/>
</dbReference>
<evidence type="ECO:0000313" key="2">
    <source>
        <dbReference type="EMBL" id="AYO42668.1"/>
    </source>
</evidence>
<keyword evidence="3" id="KW-1185">Reference proteome</keyword>
<dbReference type="PANTHER" id="PTHR13060:SF0">
    <property type="entry name" value="PROTEIN ECDYSONELESS HOMOLOG"/>
    <property type="match status" value="1"/>
</dbReference>
<dbReference type="PANTHER" id="PTHR13060">
    <property type="entry name" value="SGT1 PROTEIN HSGT1 SUPPRESSOR OF GCR2"/>
    <property type="match status" value="1"/>
</dbReference>
<evidence type="ECO:0000256" key="1">
    <source>
        <dbReference type="SAM" id="MobiDB-lite"/>
    </source>
</evidence>
<feature type="region of interest" description="Disordered" evidence="1">
    <location>
        <begin position="543"/>
        <end position="576"/>
    </location>
</feature>
<sequence>MPPVPGSEDEAGESPSLFVARVNMPHDADAMGMILEQDLERMSTLPSQDHYIWDREPPLVRVTDAHTLEVSMRVQDCVDDEWFLTYLLREWTRSHLDACVSVTDQDGEFLLIEAADVLPSWAQPDTTENRVWIYQGELHLVPLDASNSIPLSVNQATCLVRDPTCKTQAPTAVQDKVFARLAAYPGAASTHHHTTLAFVSLGAARILASYPQSVAEAVHALTTRDVVSMRSTKRYASYLHIDACADEHLAPMPPAVDAVLVRVRCTRHLYARMSFDKFFPPSLLGRRWQHQVEQYRLATSGKTQNISETDAVWGRWCDTGAKLTCGLSMWLESLGQRPTHHPAVSLDPSRHEHFLASLTRLGYFGDEMRDSAEWKAREAQAIKTAARLAAPIEATPTTSISDVLATIRDPVSIPTLSLDAPVSTLVSHEDSDAWLSMAPEDVVALLEGRGQEEAEDATMDKFQTFMNKMQTFLESQGDVEGALMEDDDHAFDDGDEAEEDSSDEWDERKNALVDPLPAEEWGAYQHEKSKAQSQCSSARLGGLSKVDHLDGDSDSGSSLEDDENVPDMTPKEDVLQEQDMHDFIEFTRQTLGLSETQYGEILEERRKRGAFVPQQSDGPLASLDAALDSMERELAQAKRHRAPEAMDDEDELNEEEAELLQHLLASGMSLPDSLKHFSSEHDVHKDDVEMLGDFLESFKAQGGRPGPVGTLSQRLGVGALPRDHP</sequence>
<feature type="region of interest" description="Disordered" evidence="1">
    <location>
        <begin position="486"/>
        <end position="509"/>
    </location>
</feature>
<name>A0A3G2S6B3_MALR7</name>
<dbReference type="VEuPathDB" id="FungiDB:DNF11_1718"/>
<dbReference type="STRING" id="425264.A0A3G2S6B3"/>
<dbReference type="OrthoDB" id="27237at2759"/>
<organism evidence="2 3">
    <name type="scientific">Malassezia restricta (strain ATCC 96810 / NBRC 103918 / CBS 7877)</name>
    <name type="common">Seborrheic dermatitis infection agent</name>
    <dbReference type="NCBI Taxonomy" id="425264"/>
    <lineage>
        <taxon>Eukaryota</taxon>
        <taxon>Fungi</taxon>
        <taxon>Dikarya</taxon>
        <taxon>Basidiomycota</taxon>
        <taxon>Ustilaginomycotina</taxon>
        <taxon>Malasseziomycetes</taxon>
        <taxon>Malasseziales</taxon>
        <taxon>Malasseziaceae</taxon>
        <taxon>Malassezia</taxon>
    </lineage>
</organism>
<dbReference type="GO" id="GO:0005634">
    <property type="term" value="C:nucleus"/>
    <property type="evidence" value="ECO:0007669"/>
    <property type="project" value="TreeGrafter"/>
</dbReference>
<gene>
    <name evidence="2" type="primary">ECD</name>
    <name evidence="2" type="ORF">DNF11_1718</name>
</gene>
<accession>A0A3G2S6B3</accession>
<dbReference type="EMBL" id="CP033150">
    <property type="protein sequence ID" value="AYO42668.1"/>
    <property type="molecule type" value="Genomic_DNA"/>
</dbReference>
<feature type="region of interest" description="Disordered" evidence="1">
    <location>
        <begin position="701"/>
        <end position="725"/>
    </location>
</feature>
<proteinExistence type="predicted"/>
<reference evidence="2 3" key="1">
    <citation type="submission" date="2018-10" db="EMBL/GenBank/DDBJ databases">
        <title>Complete genome sequence of Malassezia restricta CBS 7877.</title>
        <authorList>
            <person name="Morand S.C."/>
            <person name="Bertignac M."/>
            <person name="Iltis A."/>
            <person name="Kolder I."/>
            <person name="Pirovano W."/>
            <person name="Jourdain R."/>
            <person name="Clavaud C."/>
        </authorList>
    </citation>
    <scope>NUCLEOTIDE SEQUENCE [LARGE SCALE GENOMIC DNA]</scope>
    <source>
        <strain evidence="2 3">CBS 7877</strain>
    </source>
</reference>
<evidence type="ECO:0000313" key="3">
    <source>
        <dbReference type="Proteomes" id="UP000269793"/>
    </source>
</evidence>
<feature type="compositionally biased region" description="Acidic residues" evidence="1">
    <location>
        <begin position="486"/>
        <end position="505"/>
    </location>
</feature>
<protein>
    <submittedName>
        <fullName evidence="2">Protein SGT1</fullName>
    </submittedName>
</protein>
<dbReference type="Proteomes" id="UP000269793">
    <property type="component" value="Chromosome III"/>
</dbReference>
<dbReference type="AlphaFoldDB" id="A0A3G2S6B3"/>
<dbReference type="InterPro" id="IPR010770">
    <property type="entry name" value="Ecd"/>
</dbReference>